<dbReference type="GO" id="GO:0000480">
    <property type="term" value="P:endonucleolytic cleavage in 5'-ETS of tricistronic rRNA transcript (SSU-rRNA, 5.8S rRNA, LSU-rRNA)"/>
    <property type="evidence" value="ECO:0007669"/>
    <property type="project" value="TreeGrafter"/>
</dbReference>
<dbReference type="GO" id="GO:0003723">
    <property type="term" value="F:RNA binding"/>
    <property type="evidence" value="ECO:0007669"/>
    <property type="project" value="InterPro"/>
</dbReference>
<evidence type="ECO:0000256" key="1">
    <source>
        <dbReference type="ARBA" id="ARBA00022737"/>
    </source>
</evidence>
<protein>
    <submittedName>
        <fullName evidence="2">NOP9 protein</fullName>
    </submittedName>
</protein>
<dbReference type="GO" id="GO:0000447">
    <property type="term" value="P:endonucleolytic cleavage in ITS1 to separate SSU-rRNA from 5.8S rRNA and LSU-rRNA from tricistronic rRNA transcript (SSU-rRNA, 5.8S rRNA, LSU-rRNA)"/>
    <property type="evidence" value="ECO:0007669"/>
    <property type="project" value="TreeGrafter"/>
</dbReference>
<feature type="non-terminal residue" evidence="2">
    <location>
        <position position="1"/>
    </location>
</feature>
<dbReference type="Gene3D" id="1.25.10.10">
    <property type="entry name" value="Leucine-rich Repeat Variant"/>
    <property type="match status" value="1"/>
</dbReference>
<evidence type="ECO:0000313" key="2">
    <source>
        <dbReference type="EMBL" id="NXX48834.1"/>
    </source>
</evidence>
<keyword evidence="1" id="KW-0677">Repeat</keyword>
<dbReference type="InterPro" id="IPR011989">
    <property type="entry name" value="ARM-like"/>
</dbReference>
<dbReference type="AlphaFoldDB" id="A0A852J7G3"/>
<organism evidence="2 3">
    <name type="scientific">Tricholaema leucomelas</name>
    <name type="common">pied barbet</name>
    <dbReference type="NCBI Taxonomy" id="240729"/>
    <lineage>
        <taxon>Eukaryota</taxon>
        <taxon>Metazoa</taxon>
        <taxon>Chordata</taxon>
        <taxon>Craniata</taxon>
        <taxon>Vertebrata</taxon>
        <taxon>Euteleostomi</taxon>
        <taxon>Archelosauria</taxon>
        <taxon>Archosauria</taxon>
        <taxon>Dinosauria</taxon>
        <taxon>Saurischia</taxon>
        <taxon>Theropoda</taxon>
        <taxon>Coelurosauria</taxon>
        <taxon>Aves</taxon>
        <taxon>Neognathae</taxon>
        <taxon>Neoaves</taxon>
        <taxon>Telluraves</taxon>
        <taxon>Coraciimorphae</taxon>
        <taxon>Piciformes</taxon>
        <taxon>Lybiidae</taxon>
        <taxon>Tricholaema lacrymosa</taxon>
    </lineage>
</organism>
<keyword evidence="3" id="KW-1185">Reference proteome</keyword>
<dbReference type="GO" id="GO:0005730">
    <property type="term" value="C:nucleolus"/>
    <property type="evidence" value="ECO:0007669"/>
    <property type="project" value="TreeGrafter"/>
</dbReference>
<gene>
    <name evidence="2" type="primary">Nop9</name>
    <name evidence="2" type="ORF">TRILEU_R01361</name>
</gene>
<dbReference type="EMBL" id="WAAF01016740">
    <property type="protein sequence ID" value="NXX48834.1"/>
    <property type="molecule type" value="Genomic_DNA"/>
</dbReference>
<comment type="caution">
    <text evidence="2">The sequence shown here is derived from an EMBL/GenBank/DDBJ whole genome shotgun (WGS) entry which is preliminary data.</text>
</comment>
<dbReference type="InterPro" id="IPR001313">
    <property type="entry name" value="Pumilio_RNA-bd_rpt"/>
</dbReference>
<name>A0A852J7G3_9PICI</name>
<dbReference type="Proteomes" id="UP000627253">
    <property type="component" value="Unassembled WGS sequence"/>
</dbReference>
<dbReference type="GO" id="GO:0030688">
    <property type="term" value="C:preribosome, small subunit precursor"/>
    <property type="evidence" value="ECO:0007669"/>
    <property type="project" value="TreeGrafter"/>
</dbReference>
<sequence>NCPPPALLSPACASLCLQEALQVLHHSQSEACARLCQALIGHLAPPSSDPSHSSLLAGLQDPERSRLLEAVMKWVGPEHLRAMFQQLKGQLRGVANHRVANHGLQRLLDHAPKDVVQEVLAELGPVLHEPLARGHPGVLTSLAGACQRHPQLQPEALRCLFRV</sequence>
<dbReference type="GO" id="GO:0030686">
    <property type="term" value="C:90S preribosome"/>
    <property type="evidence" value="ECO:0007669"/>
    <property type="project" value="TreeGrafter"/>
</dbReference>
<accession>A0A852J7G3</accession>
<evidence type="ECO:0000313" key="3">
    <source>
        <dbReference type="Proteomes" id="UP000627253"/>
    </source>
</evidence>
<dbReference type="PANTHER" id="PTHR13102">
    <property type="entry name" value="NUCLEOLAR PROTEIN 9"/>
    <property type="match status" value="1"/>
</dbReference>
<dbReference type="GO" id="GO:0000056">
    <property type="term" value="P:ribosomal small subunit export from nucleus"/>
    <property type="evidence" value="ECO:0007669"/>
    <property type="project" value="TreeGrafter"/>
</dbReference>
<dbReference type="InterPro" id="IPR040000">
    <property type="entry name" value="NOP9"/>
</dbReference>
<dbReference type="InterPro" id="IPR016024">
    <property type="entry name" value="ARM-type_fold"/>
</dbReference>
<dbReference type="Pfam" id="PF22493">
    <property type="entry name" value="PUF_NOP9"/>
    <property type="match status" value="1"/>
</dbReference>
<feature type="non-terminal residue" evidence="2">
    <location>
        <position position="163"/>
    </location>
</feature>
<dbReference type="GO" id="GO:0000472">
    <property type="term" value="P:endonucleolytic cleavage to generate mature 5'-end of SSU-rRNA from (SSU-rRNA, 5.8S rRNA, LSU-rRNA)"/>
    <property type="evidence" value="ECO:0007669"/>
    <property type="project" value="TreeGrafter"/>
</dbReference>
<reference evidence="2" key="1">
    <citation type="submission" date="2020-02" db="EMBL/GenBank/DDBJ databases">
        <title>Bird 10,000 Genomes (B10K) Project - Family phase.</title>
        <authorList>
            <person name="Zhang G."/>
        </authorList>
    </citation>
    <scope>NUCLEOTIDE SEQUENCE</scope>
    <source>
        <strain evidence="2">B10K-DU-002-37</strain>
        <tissue evidence="2">Muscle</tissue>
    </source>
</reference>
<proteinExistence type="predicted"/>
<dbReference type="PANTHER" id="PTHR13102:SF0">
    <property type="entry name" value="NUCLEOLAR PROTEIN 9"/>
    <property type="match status" value="1"/>
</dbReference>
<dbReference type="SUPFAM" id="SSF48371">
    <property type="entry name" value="ARM repeat"/>
    <property type="match status" value="1"/>
</dbReference>
<dbReference type="OrthoDB" id="9987665at2759"/>